<keyword evidence="12" id="KW-1185">Reference proteome</keyword>
<comment type="catalytic activity">
    <reaction evidence="7">
        <text>L-threonyl-[protein] + ATP = O-phospho-L-threonyl-[protein] + ADP + H(+)</text>
        <dbReference type="Rhea" id="RHEA:46608"/>
        <dbReference type="Rhea" id="RHEA-COMP:11060"/>
        <dbReference type="Rhea" id="RHEA-COMP:11605"/>
        <dbReference type="ChEBI" id="CHEBI:15378"/>
        <dbReference type="ChEBI" id="CHEBI:30013"/>
        <dbReference type="ChEBI" id="CHEBI:30616"/>
        <dbReference type="ChEBI" id="CHEBI:61977"/>
        <dbReference type="ChEBI" id="CHEBI:456216"/>
        <dbReference type="EC" id="2.7.11.1"/>
    </reaction>
</comment>
<dbReference type="Gene3D" id="1.10.510.10">
    <property type="entry name" value="Transferase(Phosphotransferase) domain 1"/>
    <property type="match status" value="1"/>
</dbReference>
<protein>
    <recommendedName>
        <fullName evidence="1">non-specific serine/threonine protein kinase</fullName>
        <ecNumber evidence="1">2.7.11.1</ecNumber>
    </recommendedName>
</protein>
<dbReference type="SMART" id="SM00220">
    <property type="entry name" value="S_TKc"/>
    <property type="match status" value="1"/>
</dbReference>
<sequence>MPSHVFTEQNSASCSTATTYSAAPVPSLSTLVCYPSSNLLHDQERLAQYRPGGYHPVCLGDTFKEGRYRVAHKLGWGGFSTVWLARDNLLAQWVALKIATADSTSESRELSTLQSLQRDGASDYIPHLLDSFTHRGPNGVHQCLVSELLGPSVDTVVTDYHTVGDRLEPEIILRISRQLLQALASVHEAGYGHGGEIYSSALERAASADTFILEDVSGANIVFTARNLAHLSEERLFNVIGAPQSSMLARVDGGPLCPSFPKQLVKRVAWEDWIDEDEEDIRLLDWGEAFLHGAEPAKLAQPGDLRAPEVIFTGRFDHRIDLWRAGCTVCTTPVVWSTRCSDVSLPRQIYSLVFAARPFQYLGNEAVLVAQMINFVEELPAEWQTTWQAIQDSSRRSFPTEEATEFKLDCRFRMMVDEPELMPLRPIIQRLTRFLPLKRISAAEALTLL</sequence>
<dbReference type="InterPro" id="IPR000719">
    <property type="entry name" value="Prot_kinase_dom"/>
</dbReference>
<dbReference type="Proteomes" id="UP000237481">
    <property type="component" value="Unassembled WGS sequence"/>
</dbReference>
<dbReference type="SUPFAM" id="SSF56112">
    <property type="entry name" value="Protein kinase-like (PK-like)"/>
    <property type="match status" value="1"/>
</dbReference>
<dbReference type="PANTHER" id="PTHR47634">
    <property type="entry name" value="PROTEIN KINASE DOMAIN-CONTAINING PROTEIN-RELATED"/>
    <property type="match status" value="1"/>
</dbReference>
<comment type="caution">
    <text evidence="11">The sequence shown here is derived from an EMBL/GenBank/DDBJ whole genome shotgun (WGS) entry which is preliminary data.</text>
</comment>
<dbReference type="STRING" id="94208.A0A2S4L3L8"/>
<keyword evidence="2" id="KW-0723">Serine/threonine-protein kinase</keyword>
<evidence type="ECO:0000256" key="6">
    <source>
        <dbReference type="ARBA" id="ARBA00022840"/>
    </source>
</evidence>
<evidence type="ECO:0000313" key="11">
    <source>
        <dbReference type="EMBL" id="POR36997.1"/>
    </source>
</evidence>
<reference evidence="11 12" key="1">
    <citation type="submission" date="2018-01" db="EMBL/GenBank/DDBJ databases">
        <title>Harnessing the power of phylogenomics to disentangle the directionality and signatures of interkingdom host jumping in the parasitic fungal genus Tolypocladium.</title>
        <authorList>
            <person name="Quandt C.A."/>
            <person name="Patterson W."/>
            <person name="Spatafora J.W."/>
        </authorList>
    </citation>
    <scope>NUCLEOTIDE SEQUENCE [LARGE SCALE GENOMIC DNA]</scope>
    <source>
        <strain evidence="11 12">NRBC 100945</strain>
    </source>
</reference>
<evidence type="ECO:0000313" key="12">
    <source>
        <dbReference type="Proteomes" id="UP000237481"/>
    </source>
</evidence>
<dbReference type="PANTHER" id="PTHR47634:SF9">
    <property type="entry name" value="PROTEIN KINASE DOMAIN-CONTAINING PROTEIN-RELATED"/>
    <property type="match status" value="1"/>
</dbReference>
<keyword evidence="3" id="KW-0808">Transferase</keyword>
<evidence type="ECO:0000256" key="3">
    <source>
        <dbReference type="ARBA" id="ARBA00022679"/>
    </source>
</evidence>
<feature type="binding site" evidence="9">
    <location>
        <position position="97"/>
    </location>
    <ligand>
        <name>ATP</name>
        <dbReference type="ChEBI" id="CHEBI:30616"/>
    </ligand>
</feature>
<keyword evidence="5 11" id="KW-0418">Kinase</keyword>
<dbReference type="OrthoDB" id="5979581at2759"/>
<evidence type="ECO:0000256" key="9">
    <source>
        <dbReference type="PROSITE-ProRule" id="PRU10141"/>
    </source>
</evidence>
<dbReference type="GO" id="GO:0050684">
    <property type="term" value="P:regulation of mRNA processing"/>
    <property type="evidence" value="ECO:0007669"/>
    <property type="project" value="TreeGrafter"/>
</dbReference>
<name>A0A2S4L3L8_9HYPO</name>
<accession>A0A2S4L3L8</accession>
<evidence type="ECO:0000256" key="1">
    <source>
        <dbReference type="ARBA" id="ARBA00012513"/>
    </source>
</evidence>
<dbReference type="GO" id="GO:0000245">
    <property type="term" value="P:spliceosomal complex assembly"/>
    <property type="evidence" value="ECO:0007669"/>
    <property type="project" value="TreeGrafter"/>
</dbReference>
<dbReference type="PROSITE" id="PS00107">
    <property type="entry name" value="PROTEIN_KINASE_ATP"/>
    <property type="match status" value="1"/>
</dbReference>
<evidence type="ECO:0000259" key="10">
    <source>
        <dbReference type="PROSITE" id="PS50011"/>
    </source>
</evidence>
<evidence type="ECO:0000256" key="8">
    <source>
        <dbReference type="ARBA" id="ARBA00048679"/>
    </source>
</evidence>
<keyword evidence="6 9" id="KW-0067">ATP-binding</keyword>
<dbReference type="InterPro" id="IPR011009">
    <property type="entry name" value="Kinase-like_dom_sf"/>
</dbReference>
<dbReference type="InterPro" id="IPR017441">
    <property type="entry name" value="Protein_kinase_ATP_BS"/>
</dbReference>
<evidence type="ECO:0000256" key="7">
    <source>
        <dbReference type="ARBA" id="ARBA00047899"/>
    </source>
</evidence>
<keyword evidence="4 9" id="KW-0547">Nucleotide-binding</keyword>
<comment type="catalytic activity">
    <reaction evidence="8">
        <text>L-seryl-[protein] + ATP = O-phospho-L-seryl-[protein] + ADP + H(+)</text>
        <dbReference type="Rhea" id="RHEA:17989"/>
        <dbReference type="Rhea" id="RHEA-COMP:9863"/>
        <dbReference type="Rhea" id="RHEA-COMP:11604"/>
        <dbReference type="ChEBI" id="CHEBI:15378"/>
        <dbReference type="ChEBI" id="CHEBI:29999"/>
        <dbReference type="ChEBI" id="CHEBI:30616"/>
        <dbReference type="ChEBI" id="CHEBI:83421"/>
        <dbReference type="ChEBI" id="CHEBI:456216"/>
        <dbReference type="EC" id="2.7.11.1"/>
    </reaction>
</comment>
<organism evidence="11 12">
    <name type="scientific">Tolypocladium paradoxum</name>
    <dbReference type="NCBI Taxonomy" id="94208"/>
    <lineage>
        <taxon>Eukaryota</taxon>
        <taxon>Fungi</taxon>
        <taxon>Dikarya</taxon>
        <taxon>Ascomycota</taxon>
        <taxon>Pezizomycotina</taxon>
        <taxon>Sordariomycetes</taxon>
        <taxon>Hypocreomycetidae</taxon>
        <taxon>Hypocreales</taxon>
        <taxon>Ophiocordycipitaceae</taxon>
        <taxon>Tolypocladium</taxon>
    </lineage>
</organism>
<dbReference type="GO" id="GO:0005524">
    <property type="term" value="F:ATP binding"/>
    <property type="evidence" value="ECO:0007669"/>
    <property type="project" value="UniProtKB-UniRule"/>
</dbReference>
<dbReference type="PROSITE" id="PS50011">
    <property type="entry name" value="PROTEIN_KINASE_DOM"/>
    <property type="match status" value="1"/>
</dbReference>
<evidence type="ECO:0000256" key="2">
    <source>
        <dbReference type="ARBA" id="ARBA00022527"/>
    </source>
</evidence>
<dbReference type="GO" id="GO:0004674">
    <property type="term" value="F:protein serine/threonine kinase activity"/>
    <property type="evidence" value="ECO:0007669"/>
    <property type="project" value="UniProtKB-KW"/>
</dbReference>
<evidence type="ECO:0000256" key="5">
    <source>
        <dbReference type="ARBA" id="ARBA00022777"/>
    </source>
</evidence>
<gene>
    <name evidence="11" type="ORF">TPAR_02806</name>
</gene>
<dbReference type="GO" id="GO:0005634">
    <property type="term" value="C:nucleus"/>
    <property type="evidence" value="ECO:0007669"/>
    <property type="project" value="TreeGrafter"/>
</dbReference>
<dbReference type="AlphaFoldDB" id="A0A2S4L3L8"/>
<feature type="domain" description="Protein kinase" evidence="10">
    <location>
        <begin position="68"/>
        <end position="449"/>
    </location>
</feature>
<evidence type="ECO:0000256" key="4">
    <source>
        <dbReference type="ARBA" id="ARBA00022741"/>
    </source>
</evidence>
<dbReference type="GO" id="GO:0005737">
    <property type="term" value="C:cytoplasm"/>
    <property type="evidence" value="ECO:0007669"/>
    <property type="project" value="TreeGrafter"/>
</dbReference>
<dbReference type="Gene3D" id="3.30.200.20">
    <property type="entry name" value="Phosphorylase Kinase, domain 1"/>
    <property type="match status" value="1"/>
</dbReference>
<dbReference type="EC" id="2.7.11.1" evidence="1"/>
<dbReference type="InterPro" id="IPR051334">
    <property type="entry name" value="SRPK"/>
</dbReference>
<proteinExistence type="predicted"/>
<dbReference type="EMBL" id="PKSG01000281">
    <property type="protein sequence ID" value="POR36997.1"/>
    <property type="molecule type" value="Genomic_DNA"/>
</dbReference>